<proteinExistence type="inferred from homology"/>
<keyword evidence="8 13" id="KW-0472">Membrane</keyword>
<dbReference type="InterPro" id="IPR003675">
    <property type="entry name" value="Rce1/LyrA-like_dom"/>
</dbReference>
<accession>A0A6J1WX18</accession>
<dbReference type="Proteomes" id="UP001652740">
    <property type="component" value="Unplaced"/>
</dbReference>
<evidence type="ECO:0000256" key="6">
    <source>
        <dbReference type="ARBA" id="ARBA00022824"/>
    </source>
</evidence>
<evidence type="ECO:0000256" key="3">
    <source>
        <dbReference type="ARBA" id="ARBA00022670"/>
    </source>
</evidence>
<dbReference type="InParanoid" id="A0A6J1WX18"/>
<evidence type="ECO:0000259" key="14">
    <source>
        <dbReference type="Pfam" id="PF02517"/>
    </source>
</evidence>
<evidence type="ECO:0000256" key="10">
    <source>
        <dbReference type="ARBA" id="ARBA00047280"/>
    </source>
</evidence>
<dbReference type="GO" id="GO:0071586">
    <property type="term" value="P:CAAX-box protein processing"/>
    <property type="evidence" value="ECO:0007669"/>
    <property type="project" value="InterPro"/>
</dbReference>
<name>A0A6J1WX18_GALME</name>
<feature type="transmembrane region" description="Helical" evidence="13">
    <location>
        <begin position="12"/>
        <end position="33"/>
    </location>
</feature>
<evidence type="ECO:0000256" key="11">
    <source>
        <dbReference type="ARBA" id="ARBA00049729"/>
    </source>
</evidence>
<dbReference type="InterPro" id="IPR039731">
    <property type="entry name" value="Rce1"/>
</dbReference>
<dbReference type="Pfam" id="PF02517">
    <property type="entry name" value="Rce1-like"/>
    <property type="match status" value="1"/>
</dbReference>
<feature type="transmembrane region" description="Helical" evidence="13">
    <location>
        <begin position="253"/>
        <end position="273"/>
    </location>
</feature>
<keyword evidence="4 13" id="KW-0812">Transmembrane</keyword>
<evidence type="ECO:0000256" key="7">
    <source>
        <dbReference type="ARBA" id="ARBA00022989"/>
    </source>
</evidence>
<evidence type="ECO:0000256" key="1">
    <source>
        <dbReference type="ARBA" id="ARBA00004477"/>
    </source>
</evidence>
<comment type="similarity">
    <text evidence="2">Belongs to the peptidase U48 family.</text>
</comment>
<dbReference type="FunCoup" id="A0A6J1WX18">
    <property type="interactions" value="1638"/>
</dbReference>
<dbReference type="GeneID" id="113519725"/>
<dbReference type="EC" id="3.4.26.1" evidence="11"/>
<evidence type="ECO:0000256" key="13">
    <source>
        <dbReference type="SAM" id="Phobius"/>
    </source>
</evidence>
<feature type="transmembrane region" description="Helical" evidence="13">
    <location>
        <begin position="88"/>
        <end position="112"/>
    </location>
</feature>
<comment type="catalytic activity">
    <reaction evidence="10">
        <text>Hydrolyzes the peptide bond -P2-(S-farnesyl or geranylgeranyl)C-P1'-P2'-P3'-COOH where P1' and P2' are amino acids with aliphatic sidechains and P3' is any C-terminal residue.</text>
        <dbReference type="EC" id="3.4.26.1"/>
    </reaction>
</comment>
<feature type="transmembrane region" description="Helical" evidence="13">
    <location>
        <begin position="147"/>
        <end position="174"/>
    </location>
</feature>
<dbReference type="GO" id="GO:0005789">
    <property type="term" value="C:endoplasmic reticulum membrane"/>
    <property type="evidence" value="ECO:0007669"/>
    <property type="project" value="UniProtKB-SubCell"/>
</dbReference>
<keyword evidence="3 16" id="KW-0645">Protease</keyword>
<reference evidence="16" key="1">
    <citation type="submission" date="2025-08" db="UniProtKB">
        <authorList>
            <consortium name="RefSeq"/>
        </authorList>
    </citation>
    <scope>IDENTIFICATION</scope>
    <source>
        <tissue evidence="16">Whole larvae</tissue>
    </source>
</reference>
<evidence type="ECO:0000256" key="4">
    <source>
        <dbReference type="ARBA" id="ARBA00022692"/>
    </source>
</evidence>
<keyword evidence="15" id="KW-1185">Reference proteome</keyword>
<dbReference type="PANTHER" id="PTHR13046:SF0">
    <property type="entry name" value="CAAX PRENYL PROTEASE 2"/>
    <property type="match status" value="1"/>
</dbReference>
<evidence type="ECO:0000313" key="15">
    <source>
        <dbReference type="Proteomes" id="UP001652740"/>
    </source>
</evidence>
<keyword evidence="5" id="KW-0378">Hydrolase</keyword>
<evidence type="ECO:0000256" key="2">
    <source>
        <dbReference type="ARBA" id="ARBA00006897"/>
    </source>
</evidence>
<evidence type="ECO:0000256" key="12">
    <source>
        <dbReference type="ARBA" id="ARBA00049763"/>
    </source>
</evidence>
<dbReference type="RefSeq" id="XP_026760705.2">
    <property type="nucleotide sequence ID" value="XM_026904904.3"/>
</dbReference>
<dbReference type="PANTHER" id="PTHR13046">
    <property type="entry name" value="PROTEASE U48 CAAX PRENYL PROTEASE RCE1"/>
    <property type="match status" value="1"/>
</dbReference>
<feature type="domain" description="CAAX prenyl protease 2/Lysostaphin resistance protein A-like" evidence="14">
    <location>
        <begin position="132"/>
        <end position="236"/>
    </location>
</feature>
<evidence type="ECO:0000313" key="16">
    <source>
        <dbReference type="RefSeq" id="XP_026760705.2"/>
    </source>
</evidence>
<sequence>MFLTNFIEQNSCMVSVVACVFLTMSYVASLYIWRTKLSRDHPSTIKRRFFSVFCMMLLAPFFTRYFLTEETLSKGDMYEHLGLRLSGLISASFVPLFLTIVLFMGPLCMQYLSGMWKLYTEPVYWWSNWQDLLWVRNHLMAPLSEEWVFRACMMPLLLQCLEPITAVFVGPLLFGIAHFHHMLEQIKVGYEFKAALMVSSFQFTYTSLFGAYSAYLFLRTGHFVAPLTAHIFCNHMGFPNFGAVMLYPPLQRVLIVCCFLLGLALWCVMLVPITSPNIYDNRLYWET</sequence>
<feature type="transmembrane region" description="Helical" evidence="13">
    <location>
        <begin position="194"/>
        <end position="217"/>
    </location>
</feature>
<feature type="transmembrane region" description="Helical" evidence="13">
    <location>
        <begin position="49"/>
        <end position="67"/>
    </location>
</feature>
<evidence type="ECO:0000256" key="5">
    <source>
        <dbReference type="ARBA" id="ARBA00022801"/>
    </source>
</evidence>
<keyword evidence="6" id="KW-0256">Endoplasmic reticulum</keyword>
<dbReference type="GO" id="GO:0004222">
    <property type="term" value="F:metalloendopeptidase activity"/>
    <property type="evidence" value="ECO:0007669"/>
    <property type="project" value="InterPro"/>
</dbReference>
<gene>
    <name evidence="16" type="primary">LOC113519725</name>
</gene>
<evidence type="ECO:0000256" key="8">
    <source>
        <dbReference type="ARBA" id="ARBA00023136"/>
    </source>
</evidence>
<protein>
    <recommendedName>
        <fullName evidence="12">CAAX prenyl protease 2</fullName>
        <ecNumber evidence="11">3.4.26.1</ecNumber>
    </recommendedName>
    <alternativeName>
        <fullName evidence="9">Farnesylated proteins-converting enzyme 2</fullName>
    </alternativeName>
</protein>
<dbReference type="AlphaFoldDB" id="A0A6J1WX18"/>
<organism evidence="15 16">
    <name type="scientific">Galleria mellonella</name>
    <name type="common">Greater wax moth</name>
    <dbReference type="NCBI Taxonomy" id="7137"/>
    <lineage>
        <taxon>Eukaryota</taxon>
        <taxon>Metazoa</taxon>
        <taxon>Ecdysozoa</taxon>
        <taxon>Arthropoda</taxon>
        <taxon>Hexapoda</taxon>
        <taxon>Insecta</taxon>
        <taxon>Pterygota</taxon>
        <taxon>Neoptera</taxon>
        <taxon>Endopterygota</taxon>
        <taxon>Lepidoptera</taxon>
        <taxon>Glossata</taxon>
        <taxon>Ditrysia</taxon>
        <taxon>Pyraloidea</taxon>
        <taxon>Pyralidae</taxon>
        <taxon>Galleriinae</taxon>
        <taxon>Galleria</taxon>
    </lineage>
</organism>
<evidence type="ECO:0000256" key="9">
    <source>
        <dbReference type="ARBA" id="ARBA00032607"/>
    </source>
</evidence>
<comment type="subcellular location">
    <subcellularLocation>
        <location evidence="1">Endoplasmic reticulum membrane</location>
        <topology evidence="1">Multi-pass membrane protein</topology>
    </subcellularLocation>
</comment>
<dbReference type="KEGG" id="gmw:113519725"/>
<keyword evidence="7 13" id="KW-1133">Transmembrane helix</keyword>